<evidence type="ECO:0000256" key="1">
    <source>
        <dbReference type="ARBA" id="ARBA00006576"/>
    </source>
</evidence>
<dbReference type="eggNOG" id="COG0295">
    <property type="taxonomic scope" value="Bacteria"/>
</dbReference>
<dbReference type="PROSITE" id="PS51747">
    <property type="entry name" value="CYT_DCMP_DEAMINASES_2"/>
    <property type="match status" value="1"/>
</dbReference>
<dbReference type="Gene3D" id="3.40.140.10">
    <property type="entry name" value="Cytidine Deaminase, domain 2"/>
    <property type="match status" value="1"/>
</dbReference>
<dbReference type="SUPFAM" id="SSF53927">
    <property type="entry name" value="Cytidine deaminase-like"/>
    <property type="match status" value="1"/>
</dbReference>
<reference evidence="3 4" key="1">
    <citation type="submission" date="2011-12" db="EMBL/GenBank/DDBJ databases">
        <title>Whole genome shotgun sequence of Gordonia effusa NBRC 100432.</title>
        <authorList>
            <person name="Yoshida I."/>
            <person name="Takarada H."/>
            <person name="Hosoyama A."/>
            <person name="Tsuchikane K."/>
            <person name="Katsumata H."/>
            <person name="Yamazaki S."/>
            <person name="Fujita N."/>
        </authorList>
    </citation>
    <scope>NUCLEOTIDE SEQUENCE [LARGE SCALE GENOMIC DNA]</scope>
    <source>
        <strain evidence="3 4">NBRC 100432</strain>
    </source>
</reference>
<dbReference type="GO" id="GO:0004126">
    <property type="term" value="F:cytidine deaminase activity"/>
    <property type="evidence" value="ECO:0007669"/>
    <property type="project" value="UniProtKB-ARBA"/>
</dbReference>
<dbReference type="PANTHER" id="PTHR11644:SF2">
    <property type="entry name" value="CYTIDINE DEAMINASE"/>
    <property type="match status" value="1"/>
</dbReference>
<dbReference type="InterPro" id="IPR016193">
    <property type="entry name" value="Cytidine_deaminase-like"/>
</dbReference>
<evidence type="ECO:0000313" key="4">
    <source>
        <dbReference type="Proteomes" id="UP000035034"/>
    </source>
</evidence>
<dbReference type="InterPro" id="IPR002125">
    <property type="entry name" value="CMP_dCMP_dom"/>
</dbReference>
<feature type="domain" description="CMP/dCMP-type deaminase" evidence="2">
    <location>
        <begin position="5"/>
        <end position="127"/>
    </location>
</feature>
<dbReference type="Pfam" id="PF00383">
    <property type="entry name" value="dCMP_cyt_deam_1"/>
    <property type="match status" value="1"/>
</dbReference>
<dbReference type="PANTHER" id="PTHR11644">
    <property type="entry name" value="CYTIDINE DEAMINASE"/>
    <property type="match status" value="1"/>
</dbReference>
<name>H0R0L3_9ACTN</name>
<dbReference type="GO" id="GO:0055086">
    <property type="term" value="P:nucleobase-containing small molecule metabolic process"/>
    <property type="evidence" value="ECO:0007669"/>
    <property type="project" value="UniProtKB-ARBA"/>
</dbReference>
<dbReference type="NCBIfam" id="NF004064">
    <property type="entry name" value="PRK05578.1"/>
    <property type="match status" value="1"/>
</dbReference>
<comment type="similarity">
    <text evidence="1">Belongs to the cytidine and deoxycytidylate deaminase family.</text>
</comment>
<dbReference type="EMBL" id="BAEH01000060">
    <property type="protein sequence ID" value="GAB18614.1"/>
    <property type="molecule type" value="Genomic_DNA"/>
</dbReference>
<dbReference type="InterPro" id="IPR050202">
    <property type="entry name" value="Cyt/Deoxycyt_deaminase"/>
</dbReference>
<dbReference type="GO" id="GO:0005829">
    <property type="term" value="C:cytosol"/>
    <property type="evidence" value="ECO:0007669"/>
    <property type="project" value="TreeGrafter"/>
</dbReference>
<gene>
    <name evidence="3" type="primary">cdd</name>
    <name evidence="3" type="ORF">GOEFS_060_00070</name>
</gene>
<accession>H0R0L3</accession>
<dbReference type="OrthoDB" id="9795347at2"/>
<comment type="caution">
    <text evidence="3">The sequence shown here is derived from an EMBL/GenBank/DDBJ whole genome shotgun (WGS) entry which is preliminary data.</text>
</comment>
<protein>
    <submittedName>
        <fullName evidence="3">Cytidine deaminase</fullName>
    </submittedName>
</protein>
<dbReference type="Proteomes" id="UP000035034">
    <property type="component" value="Unassembled WGS sequence"/>
</dbReference>
<dbReference type="RefSeq" id="WP_007317950.1">
    <property type="nucleotide sequence ID" value="NZ_BAEH01000060.1"/>
</dbReference>
<dbReference type="GO" id="GO:0008270">
    <property type="term" value="F:zinc ion binding"/>
    <property type="evidence" value="ECO:0007669"/>
    <property type="project" value="TreeGrafter"/>
</dbReference>
<keyword evidence="4" id="KW-1185">Reference proteome</keyword>
<organism evidence="3 4">
    <name type="scientific">Gordonia effusa NBRC 100432</name>
    <dbReference type="NCBI Taxonomy" id="1077974"/>
    <lineage>
        <taxon>Bacteria</taxon>
        <taxon>Bacillati</taxon>
        <taxon>Actinomycetota</taxon>
        <taxon>Actinomycetes</taxon>
        <taxon>Mycobacteriales</taxon>
        <taxon>Gordoniaceae</taxon>
        <taxon>Gordonia</taxon>
    </lineage>
</organism>
<proteinExistence type="inferred from homology"/>
<dbReference type="STRING" id="1077974.GOEFS_060_00070"/>
<dbReference type="CDD" id="cd01283">
    <property type="entry name" value="cytidine_deaminase"/>
    <property type="match status" value="1"/>
</dbReference>
<evidence type="ECO:0000313" key="3">
    <source>
        <dbReference type="EMBL" id="GAB18614.1"/>
    </source>
</evidence>
<sequence>MTSVVDWNLLHHKAIDAMGNAYAPYSAFPVGAAALVDDGRLVHGCNVENVSYGLGVCAEVTLAGNLAVTGGGRLVAVSVCDSRGELLMPCGRCRQVLLEHGGVDLLVASPSGPRRLGDLLPDAFGPDDLAGGRL</sequence>
<evidence type="ECO:0000259" key="2">
    <source>
        <dbReference type="PROSITE" id="PS51747"/>
    </source>
</evidence>
<dbReference type="AlphaFoldDB" id="H0R0L3"/>
<dbReference type="GO" id="GO:0072527">
    <property type="term" value="P:pyrimidine-containing compound metabolic process"/>
    <property type="evidence" value="ECO:0007669"/>
    <property type="project" value="UniProtKB-ARBA"/>
</dbReference>